<sequence length="83" mass="9119">MDQLFLNLLSVAIAILERTSAVQVPSLDSYSQVHEAGNFFQPRAVQVDVCTGIGRDVQHHIDFSVVTSIPYVPSLSYSLLVKS</sequence>
<dbReference type="Proteomes" id="UP000828390">
    <property type="component" value="Unassembled WGS sequence"/>
</dbReference>
<organism evidence="2 3">
    <name type="scientific">Dreissena polymorpha</name>
    <name type="common">Zebra mussel</name>
    <name type="synonym">Mytilus polymorpha</name>
    <dbReference type="NCBI Taxonomy" id="45954"/>
    <lineage>
        <taxon>Eukaryota</taxon>
        <taxon>Metazoa</taxon>
        <taxon>Spiralia</taxon>
        <taxon>Lophotrochozoa</taxon>
        <taxon>Mollusca</taxon>
        <taxon>Bivalvia</taxon>
        <taxon>Autobranchia</taxon>
        <taxon>Heteroconchia</taxon>
        <taxon>Euheterodonta</taxon>
        <taxon>Imparidentia</taxon>
        <taxon>Neoheterodontei</taxon>
        <taxon>Myida</taxon>
        <taxon>Dreissenoidea</taxon>
        <taxon>Dreissenidae</taxon>
        <taxon>Dreissena</taxon>
    </lineage>
</organism>
<evidence type="ECO:0000256" key="1">
    <source>
        <dbReference type="SAM" id="SignalP"/>
    </source>
</evidence>
<gene>
    <name evidence="2" type="ORF">DPMN_048321</name>
</gene>
<feature type="chain" id="PRO_5038461640" description="Secreted protein" evidence="1">
    <location>
        <begin position="22"/>
        <end position="83"/>
    </location>
</feature>
<comment type="caution">
    <text evidence="2">The sequence shown here is derived from an EMBL/GenBank/DDBJ whole genome shotgun (WGS) entry which is preliminary data.</text>
</comment>
<dbReference type="AlphaFoldDB" id="A0A9D4I3W1"/>
<name>A0A9D4I3W1_DREPO</name>
<reference evidence="2" key="2">
    <citation type="submission" date="2020-11" db="EMBL/GenBank/DDBJ databases">
        <authorList>
            <person name="McCartney M.A."/>
            <person name="Auch B."/>
            <person name="Kono T."/>
            <person name="Mallez S."/>
            <person name="Becker A."/>
            <person name="Gohl D.M."/>
            <person name="Silverstein K.A.T."/>
            <person name="Koren S."/>
            <person name="Bechman K.B."/>
            <person name="Herman A."/>
            <person name="Abrahante J.E."/>
            <person name="Garbe J."/>
        </authorList>
    </citation>
    <scope>NUCLEOTIDE SEQUENCE</scope>
    <source>
        <strain evidence="2">Duluth1</strain>
        <tissue evidence="2">Whole animal</tissue>
    </source>
</reference>
<accession>A0A9D4I3W1</accession>
<keyword evidence="3" id="KW-1185">Reference proteome</keyword>
<evidence type="ECO:0000313" key="2">
    <source>
        <dbReference type="EMBL" id="KAH3741596.1"/>
    </source>
</evidence>
<proteinExistence type="predicted"/>
<reference evidence="2" key="1">
    <citation type="journal article" date="2019" name="bioRxiv">
        <title>The Genome of the Zebra Mussel, Dreissena polymorpha: A Resource for Invasive Species Research.</title>
        <authorList>
            <person name="McCartney M.A."/>
            <person name="Auch B."/>
            <person name="Kono T."/>
            <person name="Mallez S."/>
            <person name="Zhang Y."/>
            <person name="Obille A."/>
            <person name="Becker A."/>
            <person name="Abrahante J.E."/>
            <person name="Garbe J."/>
            <person name="Badalamenti J.P."/>
            <person name="Herman A."/>
            <person name="Mangelson H."/>
            <person name="Liachko I."/>
            <person name="Sullivan S."/>
            <person name="Sone E.D."/>
            <person name="Koren S."/>
            <person name="Silverstein K.A.T."/>
            <person name="Beckman K.B."/>
            <person name="Gohl D.M."/>
        </authorList>
    </citation>
    <scope>NUCLEOTIDE SEQUENCE</scope>
    <source>
        <strain evidence="2">Duluth1</strain>
        <tissue evidence="2">Whole animal</tissue>
    </source>
</reference>
<evidence type="ECO:0000313" key="3">
    <source>
        <dbReference type="Proteomes" id="UP000828390"/>
    </source>
</evidence>
<dbReference type="EMBL" id="JAIWYP010000011">
    <property type="protein sequence ID" value="KAH3741596.1"/>
    <property type="molecule type" value="Genomic_DNA"/>
</dbReference>
<keyword evidence="1" id="KW-0732">Signal</keyword>
<evidence type="ECO:0008006" key="4">
    <source>
        <dbReference type="Google" id="ProtNLM"/>
    </source>
</evidence>
<protein>
    <recommendedName>
        <fullName evidence="4">Secreted protein</fullName>
    </recommendedName>
</protein>
<feature type="signal peptide" evidence="1">
    <location>
        <begin position="1"/>
        <end position="21"/>
    </location>
</feature>